<evidence type="ECO:0000256" key="1">
    <source>
        <dbReference type="SAM" id="Phobius"/>
    </source>
</evidence>
<protein>
    <submittedName>
        <fullName evidence="2">Uncharacterized protein</fullName>
    </submittedName>
</protein>
<feature type="transmembrane region" description="Helical" evidence="1">
    <location>
        <begin position="344"/>
        <end position="366"/>
    </location>
</feature>
<feature type="transmembrane region" description="Helical" evidence="1">
    <location>
        <begin position="137"/>
        <end position="158"/>
    </location>
</feature>
<keyword evidence="1" id="KW-0812">Transmembrane</keyword>
<feature type="transmembrane region" description="Helical" evidence="1">
    <location>
        <begin position="94"/>
        <end position="117"/>
    </location>
</feature>
<comment type="caution">
    <text evidence="2">The sequence shown here is derived from an EMBL/GenBank/DDBJ whole genome shotgun (WGS) entry which is preliminary data.</text>
</comment>
<dbReference type="EMBL" id="JAKKPZ010000246">
    <property type="protein sequence ID" value="KAI1697868.1"/>
    <property type="molecule type" value="Genomic_DNA"/>
</dbReference>
<sequence>MKATNNYFTFVNFTEALISLICHVITIMLMSHLLICAHFKYSPYALKTKLSLSLKVFLWTHLMLSTASTPYHLYLVGWWRPPNATLSPLYDPSWLYWTGIFGFDYLFVAPFPILLLIVDRCLIFHLSVRYNGKLRNIVSCAGISAIVIAFGASTWLVLSNFPTQADQSCENLSCLLRKSVLLPQLLTKSICAILNTTGCLYFMFLLKKTIQVKLRDRVVKFTIIIEVLLNVIPSFGFYILNLVTSGVIANYSGGIGGTLQFSNILLKMSNNQPTFQIWRTTPKVETFSHVIAGLGILSSLIAAVVNILTGGTGGFVAPLSGCFVYFFVILAMKSKNVNYLKHFLMSKALIIAVMVFKYLFYVYVWIDLPQWYMYWWNQDFERMGKHMTSEELKRHVERFISFHLIFDAVNIFVFSTIYCLVLKVYLHLKNIEQLQSANNECAHIVFERESNDNENESNGSE</sequence>
<accession>A0AAD4ML50</accession>
<name>A0AAD4ML50_9BILA</name>
<dbReference type="AlphaFoldDB" id="A0AAD4ML50"/>
<evidence type="ECO:0000313" key="3">
    <source>
        <dbReference type="Proteomes" id="UP001201812"/>
    </source>
</evidence>
<feature type="transmembrane region" description="Helical" evidence="1">
    <location>
        <begin position="218"/>
        <end position="240"/>
    </location>
</feature>
<keyword evidence="1" id="KW-0472">Membrane</keyword>
<feature type="transmembrane region" description="Helical" evidence="1">
    <location>
        <begin position="315"/>
        <end position="332"/>
    </location>
</feature>
<feature type="transmembrane region" description="Helical" evidence="1">
    <location>
        <begin position="185"/>
        <end position="206"/>
    </location>
</feature>
<keyword evidence="1" id="KW-1133">Transmembrane helix</keyword>
<feature type="transmembrane region" description="Helical" evidence="1">
    <location>
        <begin position="246"/>
        <end position="266"/>
    </location>
</feature>
<reference evidence="2" key="1">
    <citation type="submission" date="2022-01" db="EMBL/GenBank/DDBJ databases">
        <title>Genome Sequence Resource for Two Populations of Ditylenchus destructor, the Migratory Endoparasitic Phytonematode.</title>
        <authorList>
            <person name="Zhang H."/>
            <person name="Lin R."/>
            <person name="Xie B."/>
        </authorList>
    </citation>
    <scope>NUCLEOTIDE SEQUENCE</scope>
    <source>
        <strain evidence="2">BazhouSP</strain>
    </source>
</reference>
<evidence type="ECO:0000313" key="2">
    <source>
        <dbReference type="EMBL" id="KAI1697868.1"/>
    </source>
</evidence>
<dbReference type="Proteomes" id="UP001201812">
    <property type="component" value="Unassembled WGS sequence"/>
</dbReference>
<feature type="transmembrane region" description="Helical" evidence="1">
    <location>
        <begin position="287"/>
        <end position="309"/>
    </location>
</feature>
<feature type="transmembrane region" description="Helical" evidence="1">
    <location>
        <begin position="400"/>
        <end position="426"/>
    </location>
</feature>
<feature type="transmembrane region" description="Helical" evidence="1">
    <location>
        <begin position="16"/>
        <end position="35"/>
    </location>
</feature>
<proteinExistence type="predicted"/>
<organism evidence="2 3">
    <name type="scientific">Ditylenchus destructor</name>
    <dbReference type="NCBI Taxonomy" id="166010"/>
    <lineage>
        <taxon>Eukaryota</taxon>
        <taxon>Metazoa</taxon>
        <taxon>Ecdysozoa</taxon>
        <taxon>Nematoda</taxon>
        <taxon>Chromadorea</taxon>
        <taxon>Rhabditida</taxon>
        <taxon>Tylenchina</taxon>
        <taxon>Tylenchomorpha</taxon>
        <taxon>Sphaerularioidea</taxon>
        <taxon>Anguinidae</taxon>
        <taxon>Anguininae</taxon>
        <taxon>Ditylenchus</taxon>
    </lineage>
</organism>
<feature type="transmembrane region" description="Helical" evidence="1">
    <location>
        <begin position="56"/>
        <end position="74"/>
    </location>
</feature>
<keyword evidence="3" id="KW-1185">Reference proteome</keyword>
<gene>
    <name evidence="2" type="ORF">DdX_18232</name>
</gene>